<feature type="region of interest" description="Disordered" evidence="1">
    <location>
        <begin position="335"/>
        <end position="422"/>
    </location>
</feature>
<feature type="compositionally biased region" description="Basic and acidic residues" evidence="1">
    <location>
        <begin position="1041"/>
        <end position="1054"/>
    </location>
</feature>
<comment type="caution">
    <text evidence="3">The sequence shown here is derived from an EMBL/GenBank/DDBJ whole genome shotgun (WGS) entry which is preliminary data.</text>
</comment>
<proteinExistence type="predicted"/>
<dbReference type="SMART" id="SM00256">
    <property type="entry name" value="FBOX"/>
    <property type="match status" value="4"/>
</dbReference>
<feature type="domain" description="F-box" evidence="2">
    <location>
        <begin position="1067"/>
        <end position="1116"/>
    </location>
</feature>
<dbReference type="EMBL" id="NHTK01005981">
    <property type="protein sequence ID" value="PPQ69575.1"/>
    <property type="molecule type" value="Genomic_DNA"/>
</dbReference>
<feature type="compositionally biased region" description="Basic residues" evidence="1">
    <location>
        <begin position="387"/>
        <end position="401"/>
    </location>
</feature>
<dbReference type="InterPro" id="IPR001810">
    <property type="entry name" value="F-box_dom"/>
</dbReference>
<reference evidence="3 4" key="1">
    <citation type="journal article" date="2018" name="Evol. Lett.">
        <title>Horizontal gene cluster transfer increased hallucinogenic mushroom diversity.</title>
        <authorList>
            <person name="Reynolds H.T."/>
            <person name="Vijayakumar V."/>
            <person name="Gluck-Thaler E."/>
            <person name="Korotkin H.B."/>
            <person name="Matheny P.B."/>
            <person name="Slot J.C."/>
        </authorList>
    </citation>
    <scope>NUCLEOTIDE SEQUENCE [LARGE SCALE GENOMIC DNA]</scope>
    <source>
        <strain evidence="3 4">2629</strain>
    </source>
</reference>
<feature type="region of interest" description="Disordered" evidence="1">
    <location>
        <begin position="1023"/>
        <end position="1060"/>
    </location>
</feature>
<sequence length="2241" mass="254693">MSNFKILDVLAPELLHEIVSFLPLQSLLIIRGVCTTFHDIVLNSTRISRPRASLLRLFIAVVNSPAFIPTREWTLANPNPFDRIAYIESLEGSSTDRVILPPEFTTWVMEWPGRASFGSAWPGLPAHDYAGPAVDGVQRLEGKNWLGSHPPQVSALAWRNETPEVGWAPGILVWKRDRAATWLICRCQCGREDCGRCSQDIRGDGSDGDESDDATEADGMNPWFGKVVALPKRILGYNQLESATTSRSDVVFDSWCSYLQEMWNEIERNYERCIEPLEVYVEVFSSKWSLYTHPDIGLFYDPGRLEIPAPPWHARNMPENLSNLFSFMASITPRRSARVRNQPSRTAPSAAQVDDDSASVPNSDEGVDAEEQEDYEAEELEEPEKTTKKRKAPQAKKRNASVKKTAGSASNTGQPPAKKARVRGTRGVLKQIMEMPFDILYEIFIRLEPMDLINLGRTSKDLKDLVMSNDCKLIWTHALAATGLPPCPEDMSLPAYADLAFGKNCWKCSNAAAVSLLWEDRKKLCDNCWTKERRVGISAAQIELLPVSVRRQQVFSSFRNASASGYFGRVILRLIDEYRSLNTEDEKLEWEKGTLQHLQALSRHVSDCRGWRTSWKRELERQEEMQFQSRIKKVGQMIKDLGWEAELASMRQWDLPQNREDIRKICRKEFNDRIIENLKGMLHDIMAQAKRDRIDRENESKLITRLDIAVNAYNEAIVLWGSPFESHPRACDIMVVPRIRELISDIENKPNLTEADFQFKKDTLPGIIKEAQAIIDNKVLDIVANGFGRSKTYNPATVLTLATTLFNNQDLESNGNLPPRQRSQAKVSSFLTVPEVMTCASAAAGNHKKHVYETCVSRACPSSYFPWDGSSTIKFNKPAHKAACSVLKICKLDPKETTLEEVEQANPILECESCNTLAEGRLMLSWDGAVAHALEAHKGGVDSKTMRLIQGKEADKVRDVIDVNKRRRRYANRDTEAVCLHCNDGAVNSVKMMLNHINEAHGVKFAGDEDMAFAMVKGGVQGTAGAGAGPSESNKRKRKAPEKSKEDDTNEKAAKKSKTRIKQKGSLTKVLDMPFDILLEIFGHFLPADLLSLGRVSQEFRQLVMSAEFKSIWVQCRAQIPNSPECPQDITEPMFAELAFGKGCLMCKKNGTNIHTLWQARTRLCTNCISDTFVSAAFIKRLKLPQDIHNMVPSIFVKNKTHYSPKHAKTWAAEYQALKTDAEKGEWEKTKKQYLSSHASACENWVVKAKQFIEDEKIRDVTKQKQKLLRIANAMGWADEISRLKDKCLPHHSDLDKICQKDFTDESIEKAKTIINDMMQNIQDRRVEEEKKELFRSRMELLQTAYNKAVKDWLSTNSAPYISDFFIVPHIRSVIVDTAPEITVTRKHFFDEDTFSGLVDEARAIRREKCFKVIADGYRKLELEYNPSTVLSLATTVFGIAIKGVPEHRSMTIANIISWKSNPTLQSNRDRLPLVEKVALEVFSYSPWNAEDQIIFDWIAHSIISNLMKLCGADPLTTTLKQLNSLDPIFECIPCNRMHRGRPMMRWTEAAWHVKSIHYKHTNSSVSFMEIPESVNLESVRKGIKEAEERKAYANNTDAKCKHCDVVGKTVWALLRLAFEDLDSQIICVVVVVHVRMVKGGAQETAAGPSASNKGKRKAPITKEADTNEKAVKKPKTRAKQKASLTKVLDMPFDILLEIFGHLLPADLLNLGRVSQEFRQLVMSAEFKSIWVQCRTRLPDSPECPQDITEPMFAELAFGKGCMVGISSMCAFQLLKAVYFTDVFVSAPYIRRLKLPQDIHNRVPAIYVKHKTHYCARYAQTWADEYHALKTDVEKAEWEKTKLQYLSSVAEHARACEDWVIKAKEFIENEKNRDVTERKGKLLEMANKMGWAEEISRLKDNCLPHHIDLDKICQKEFTDASLETAKAIINDMMQSIQNRRLEEEKRVLFISRMDFLQTVYNQAVKDWFPTNYAPFISDFFVVPHIRSVVVDTDPEITVTREHFFDENTFHGLVEEARAIRREKCLELIAKGYEAQTTKADYDPNTVFDLATTVFGYVKDGLPDNRIHMNVEQALSIKSSPALASTRLALPLVERVALQVFKYSPWNTQNRIIFHWIAHGIISNLMKLCGVDPLTTTLEQMNTLDPIFECIPCNRMSRGRLMMRWVNAVSHVQTTHYEYTYSSVSFLEIPGVEDLARVRTAIKEAEDRAAYSDNINATCKHCKIVGNLRRMRRHLLDKWVLS</sequence>
<dbReference type="Pfam" id="PF00646">
    <property type="entry name" value="F-box"/>
    <property type="match status" value="4"/>
</dbReference>
<feature type="domain" description="F-box" evidence="2">
    <location>
        <begin position="1685"/>
        <end position="1734"/>
    </location>
</feature>
<feature type="domain" description="F-box" evidence="2">
    <location>
        <begin position="429"/>
        <end position="478"/>
    </location>
</feature>
<evidence type="ECO:0000313" key="3">
    <source>
        <dbReference type="EMBL" id="PPQ69575.1"/>
    </source>
</evidence>
<dbReference type="OrthoDB" id="2322499at2759"/>
<dbReference type="GO" id="GO:0019005">
    <property type="term" value="C:SCF ubiquitin ligase complex"/>
    <property type="evidence" value="ECO:0007669"/>
    <property type="project" value="TreeGrafter"/>
</dbReference>
<keyword evidence="4" id="KW-1185">Reference proteome</keyword>
<accession>A0A409VTH4</accession>
<feature type="compositionally biased region" description="Polar residues" evidence="1">
    <location>
        <begin position="339"/>
        <end position="349"/>
    </location>
</feature>
<evidence type="ECO:0000256" key="1">
    <source>
        <dbReference type="SAM" id="MobiDB-lite"/>
    </source>
</evidence>
<feature type="compositionally biased region" description="Acidic residues" evidence="1">
    <location>
        <begin position="365"/>
        <end position="382"/>
    </location>
</feature>
<protein>
    <recommendedName>
        <fullName evidence="2">F-box domain-containing protein</fullName>
    </recommendedName>
</protein>
<dbReference type="Proteomes" id="UP000284842">
    <property type="component" value="Unassembled WGS sequence"/>
</dbReference>
<evidence type="ECO:0000313" key="4">
    <source>
        <dbReference type="Proteomes" id="UP000284842"/>
    </source>
</evidence>
<dbReference type="PROSITE" id="PS50181">
    <property type="entry name" value="FBOX"/>
    <property type="match status" value="3"/>
</dbReference>
<dbReference type="STRING" id="181874.A0A409VTH4"/>
<dbReference type="PANTHER" id="PTHR46731:SF1">
    <property type="entry name" value="F-BOX ONLY PROTEIN 15"/>
    <property type="match status" value="1"/>
</dbReference>
<dbReference type="PANTHER" id="PTHR46731">
    <property type="entry name" value="F-BOX ONLY PROTEIN 15"/>
    <property type="match status" value="1"/>
</dbReference>
<feature type="compositionally biased region" description="Basic and acidic residues" evidence="1">
    <location>
        <begin position="1661"/>
        <end position="1672"/>
    </location>
</feature>
<evidence type="ECO:0000259" key="2">
    <source>
        <dbReference type="PROSITE" id="PS50181"/>
    </source>
</evidence>
<name>A0A409VTH4_9AGAR</name>
<organism evidence="3 4">
    <name type="scientific">Panaeolus cyanescens</name>
    <dbReference type="NCBI Taxonomy" id="181874"/>
    <lineage>
        <taxon>Eukaryota</taxon>
        <taxon>Fungi</taxon>
        <taxon>Dikarya</taxon>
        <taxon>Basidiomycota</taxon>
        <taxon>Agaricomycotina</taxon>
        <taxon>Agaricomycetes</taxon>
        <taxon>Agaricomycetidae</taxon>
        <taxon>Agaricales</taxon>
        <taxon>Agaricineae</taxon>
        <taxon>Galeropsidaceae</taxon>
        <taxon>Panaeolus</taxon>
    </lineage>
</organism>
<feature type="region of interest" description="Disordered" evidence="1">
    <location>
        <begin position="1643"/>
        <end position="1678"/>
    </location>
</feature>
<gene>
    <name evidence="3" type="ORF">CVT24_001375</name>
</gene>
<dbReference type="InParanoid" id="A0A409VTH4"/>
<dbReference type="InterPro" id="IPR036047">
    <property type="entry name" value="F-box-like_dom_sf"/>
</dbReference>
<dbReference type="SUPFAM" id="SSF81383">
    <property type="entry name" value="F-box domain"/>
    <property type="match status" value="4"/>
</dbReference>
<dbReference type="CDD" id="cd09917">
    <property type="entry name" value="F-box_SF"/>
    <property type="match status" value="3"/>
</dbReference>